<dbReference type="Gene3D" id="3.30.420.40">
    <property type="match status" value="2"/>
</dbReference>
<dbReference type="PANTHER" id="PTHR18964:SF173">
    <property type="entry name" value="GLUCOKINASE"/>
    <property type="match status" value="1"/>
</dbReference>
<reference evidence="2 3" key="1">
    <citation type="submission" date="2024-06" db="EMBL/GenBank/DDBJ databases">
        <title>Sequencing the genomes of 1000 actinobacteria strains.</title>
        <authorList>
            <person name="Klenk H.-P."/>
        </authorList>
    </citation>
    <scope>NUCLEOTIDE SEQUENCE [LARGE SCALE GENOMIC DNA]</scope>
    <source>
        <strain evidence="2 3">DSM 44265</strain>
    </source>
</reference>
<protein>
    <submittedName>
        <fullName evidence="2">Glucokinase</fullName>
        <ecNumber evidence="2">2.7.1.2</ecNumber>
    </submittedName>
</protein>
<comment type="similarity">
    <text evidence="1">Belongs to the ROK (NagC/XylR) family.</text>
</comment>
<keyword evidence="3" id="KW-1185">Reference proteome</keyword>
<comment type="caution">
    <text evidence="2">The sequence shown here is derived from an EMBL/GenBank/DDBJ whole genome shotgun (WGS) entry which is preliminary data.</text>
</comment>
<dbReference type="PANTHER" id="PTHR18964">
    <property type="entry name" value="ROK (REPRESSOR, ORF, KINASE) FAMILY"/>
    <property type="match status" value="1"/>
</dbReference>
<sequence length="330" mass="34224">MRGGAAGGLDCLDMVAHSPVTVGFDIGGTNTRAAVVDATGAIVESLGTPTPHDAEGLTDTIVRMVGDLRATHDVGAVGVAVAGFLDPSCEVVRFAPHLAWRDDQPVRRDLEEALGLPVRLEHDANSAAWGEYRYGAGRDLGTWVFFAVGTGIGATLMHRGEIYRGAFGTAPEFGHITVVPGGRVCSCGKQGCLERYASGTSLVDCAIDIATEGSFKDSAVYRAVVEKRASGHDIMAAARGGDELGLAALDSFATWLGRGLAIVADVLDPAHIVLGGGVSDDADLFLDHARASMEANIVGAGYRPLPEILCAELGSRAGMIGVADLARELL</sequence>
<dbReference type="CDD" id="cd24061">
    <property type="entry name" value="ASKHA_NBD_ROK_SgGLK-like"/>
    <property type="match status" value="1"/>
</dbReference>
<evidence type="ECO:0000313" key="2">
    <source>
        <dbReference type="EMBL" id="MET3944084.1"/>
    </source>
</evidence>
<evidence type="ECO:0000313" key="3">
    <source>
        <dbReference type="Proteomes" id="UP001549139"/>
    </source>
</evidence>
<organism evidence="2 3">
    <name type="scientific">Corynebacterium mucifaciens</name>
    <dbReference type="NCBI Taxonomy" id="57171"/>
    <lineage>
        <taxon>Bacteria</taxon>
        <taxon>Bacillati</taxon>
        <taxon>Actinomycetota</taxon>
        <taxon>Actinomycetes</taxon>
        <taxon>Mycobacteriales</taxon>
        <taxon>Corynebacteriaceae</taxon>
        <taxon>Corynebacterium</taxon>
    </lineage>
</organism>
<dbReference type="InterPro" id="IPR000600">
    <property type="entry name" value="ROK"/>
</dbReference>
<dbReference type="EC" id="2.7.1.2" evidence="2"/>
<dbReference type="GO" id="GO:0004340">
    <property type="term" value="F:glucokinase activity"/>
    <property type="evidence" value="ECO:0007669"/>
    <property type="project" value="UniProtKB-EC"/>
</dbReference>
<accession>A0ABV2NWX0</accession>
<dbReference type="Proteomes" id="UP001549139">
    <property type="component" value="Unassembled WGS sequence"/>
</dbReference>
<dbReference type="Pfam" id="PF00480">
    <property type="entry name" value="ROK"/>
    <property type="match status" value="1"/>
</dbReference>
<dbReference type="InterPro" id="IPR043129">
    <property type="entry name" value="ATPase_NBD"/>
</dbReference>
<evidence type="ECO:0000256" key="1">
    <source>
        <dbReference type="ARBA" id="ARBA00006479"/>
    </source>
</evidence>
<name>A0ABV2NWX0_9CORY</name>
<proteinExistence type="inferred from homology"/>
<dbReference type="SUPFAM" id="SSF53067">
    <property type="entry name" value="Actin-like ATPase domain"/>
    <property type="match status" value="1"/>
</dbReference>
<gene>
    <name evidence="2" type="ORF">JOF50_000883</name>
</gene>
<keyword evidence="2" id="KW-0808">Transferase</keyword>
<dbReference type="EMBL" id="JBEPNZ010000001">
    <property type="protein sequence ID" value="MET3944084.1"/>
    <property type="molecule type" value="Genomic_DNA"/>
</dbReference>